<dbReference type="EMBL" id="JBFARM010000002">
    <property type="protein sequence ID" value="MEV4285483.1"/>
    <property type="molecule type" value="Genomic_DNA"/>
</dbReference>
<dbReference type="InterPro" id="IPR049445">
    <property type="entry name" value="TetR_SbtR-like_C"/>
</dbReference>
<dbReference type="Proteomes" id="UP001552427">
    <property type="component" value="Unassembled WGS sequence"/>
</dbReference>
<accession>A0ABV3GZ07</accession>
<dbReference type="InterPro" id="IPR036271">
    <property type="entry name" value="Tet_transcr_reg_TetR-rel_C_sf"/>
</dbReference>
<evidence type="ECO:0000313" key="2">
    <source>
        <dbReference type="EMBL" id="MEV4285483.1"/>
    </source>
</evidence>
<name>A0ABV3GZ07_9ACTN</name>
<organism evidence="2 3">
    <name type="scientific">Nonomuraea bangladeshensis</name>
    <dbReference type="NCBI Taxonomy" id="404385"/>
    <lineage>
        <taxon>Bacteria</taxon>
        <taxon>Bacillati</taxon>
        <taxon>Actinomycetota</taxon>
        <taxon>Actinomycetes</taxon>
        <taxon>Streptosporangiales</taxon>
        <taxon>Streptosporangiaceae</taxon>
        <taxon>Nonomuraea</taxon>
    </lineage>
</organism>
<feature type="domain" description="Transcriptional regulator SbtR-like C-terminal" evidence="1">
    <location>
        <begin position="16"/>
        <end position="119"/>
    </location>
</feature>
<protein>
    <recommendedName>
        <fullName evidence="1">Transcriptional regulator SbtR-like C-terminal domain-containing protein</fullName>
    </recommendedName>
</protein>
<dbReference type="SUPFAM" id="SSF48498">
    <property type="entry name" value="Tetracyclin repressor-like, C-terminal domain"/>
    <property type="match status" value="1"/>
</dbReference>
<keyword evidence="3" id="KW-1185">Reference proteome</keyword>
<sequence length="135" mass="14535">MRTLVDEARDLAVSEEPGAAFFRFFTRVVEDATHKKTLVDALTDAGIDVKVGMNELSREMVAAIETLLTRAQQAEDVRADVRIPELLALLSAACLAAERGQWEEGLRTRTLSVMFDGLRGPSLGPAPGVAGAQPV</sequence>
<proteinExistence type="predicted"/>
<dbReference type="Gene3D" id="1.10.357.10">
    <property type="entry name" value="Tetracycline Repressor, domain 2"/>
    <property type="match status" value="1"/>
</dbReference>
<dbReference type="Pfam" id="PF21597">
    <property type="entry name" value="TetR_C_43"/>
    <property type="match status" value="1"/>
</dbReference>
<dbReference type="RefSeq" id="WP_364446069.1">
    <property type="nucleotide sequence ID" value="NZ_JBFARM010000002.1"/>
</dbReference>
<comment type="caution">
    <text evidence="2">The sequence shown here is derived from an EMBL/GenBank/DDBJ whole genome shotgun (WGS) entry which is preliminary data.</text>
</comment>
<gene>
    <name evidence="2" type="ORF">AB0K40_08245</name>
</gene>
<evidence type="ECO:0000313" key="3">
    <source>
        <dbReference type="Proteomes" id="UP001552427"/>
    </source>
</evidence>
<evidence type="ECO:0000259" key="1">
    <source>
        <dbReference type="Pfam" id="PF21597"/>
    </source>
</evidence>
<reference evidence="2 3" key="1">
    <citation type="submission" date="2024-06" db="EMBL/GenBank/DDBJ databases">
        <title>The Natural Products Discovery Center: Release of the First 8490 Sequenced Strains for Exploring Actinobacteria Biosynthetic Diversity.</title>
        <authorList>
            <person name="Kalkreuter E."/>
            <person name="Kautsar S.A."/>
            <person name="Yang D."/>
            <person name="Bader C.D."/>
            <person name="Teijaro C.N."/>
            <person name="Fluegel L."/>
            <person name="Davis C.M."/>
            <person name="Simpson J.R."/>
            <person name="Lauterbach L."/>
            <person name="Steele A.D."/>
            <person name="Gui C."/>
            <person name="Meng S."/>
            <person name="Li G."/>
            <person name="Viehrig K."/>
            <person name="Ye F."/>
            <person name="Su P."/>
            <person name="Kiefer A.F."/>
            <person name="Nichols A."/>
            <person name="Cepeda A.J."/>
            <person name="Yan W."/>
            <person name="Fan B."/>
            <person name="Jiang Y."/>
            <person name="Adhikari A."/>
            <person name="Zheng C.-J."/>
            <person name="Schuster L."/>
            <person name="Cowan T.M."/>
            <person name="Smanski M.J."/>
            <person name="Chevrette M.G."/>
            <person name="De Carvalho L.P.S."/>
            <person name="Shen B."/>
        </authorList>
    </citation>
    <scope>NUCLEOTIDE SEQUENCE [LARGE SCALE GENOMIC DNA]</scope>
    <source>
        <strain evidence="2 3">NPDC049574</strain>
    </source>
</reference>